<dbReference type="PANTHER" id="PTHR43247:SF1">
    <property type="entry name" value="PHOSPHOSERINE AMINOTRANSFERASE"/>
    <property type="match status" value="1"/>
</dbReference>
<dbReference type="InterPro" id="IPR015424">
    <property type="entry name" value="PyrdxlP-dep_Trfase"/>
</dbReference>
<comment type="cofactor">
    <cofactor evidence="1">
        <name>pyridoxal 5'-phosphate</name>
        <dbReference type="ChEBI" id="CHEBI:597326"/>
    </cofactor>
</comment>
<dbReference type="InterPro" id="IPR000192">
    <property type="entry name" value="Aminotrans_V_dom"/>
</dbReference>
<dbReference type="InterPro" id="IPR015421">
    <property type="entry name" value="PyrdxlP-dep_Trfase_major"/>
</dbReference>
<dbReference type="AlphaFoldDB" id="F0XKL6"/>
<dbReference type="FunFam" id="3.90.1150.10:FF:000006">
    <property type="entry name" value="Phosphoserine aminotransferase"/>
    <property type="match status" value="1"/>
</dbReference>
<dbReference type="NCBIfam" id="NF003764">
    <property type="entry name" value="PRK05355.1"/>
    <property type="match status" value="1"/>
</dbReference>
<feature type="domain" description="Aminotransferase class V" evidence="12">
    <location>
        <begin position="9"/>
        <end position="102"/>
    </location>
</feature>
<evidence type="ECO:0000313" key="14">
    <source>
        <dbReference type="Proteomes" id="UP000007796"/>
    </source>
</evidence>
<dbReference type="EC" id="2.6.1.52" evidence="4"/>
<dbReference type="HOGENOM" id="CLU_034866_0_0_1"/>
<evidence type="ECO:0000256" key="4">
    <source>
        <dbReference type="ARBA" id="ARBA00013030"/>
    </source>
</evidence>
<dbReference type="GeneID" id="25981748"/>
<gene>
    <name evidence="13" type="ORF">CMQ_8127</name>
</gene>
<evidence type="ECO:0000256" key="10">
    <source>
        <dbReference type="ARBA" id="ARBA00047630"/>
    </source>
</evidence>
<reference evidence="13 14" key="1">
    <citation type="journal article" date="2011" name="Proc. Natl. Acad. Sci. U.S.A.">
        <title>Genome and transcriptome analyses of the mountain pine beetle-fungal symbiont Grosmannia clavigera, a lodgepole pine pathogen.</title>
        <authorList>
            <person name="DiGuistini S."/>
            <person name="Wang Y."/>
            <person name="Liao N.Y."/>
            <person name="Taylor G."/>
            <person name="Tanguay P."/>
            <person name="Feau N."/>
            <person name="Henrissat B."/>
            <person name="Chan S.K."/>
            <person name="Hesse-Orce U."/>
            <person name="Alamouti S.M."/>
            <person name="Tsui C.K.M."/>
            <person name="Docking R.T."/>
            <person name="Levasseur A."/>
            <person name="Haridas S."/>
            <person name="Robertson G."/>
            <person name="Birol I."/>
            <person name="Holt R.A."/>
            <person name="Marra M.A."/>
            <person name="Hamelin R.C."/>
            <person name="Hirst M."/>
            <person name="Jones S.J.M."/>
            <person name="Bohlmann J."/>
            <person name="Breuil C."/>
        </authorList>
    </citation>
    <scope>NUCLEOTIDE SEQUENCE [LARGE SCALE GENOMIC DNA]</scope>
    <source>
        <strain evidence="14">kw1407 / UAMH 11150</strain>
    </source>
</reference>
<dbReference type="Pfam" id="PF00266">
    <property type="entry name" value="Aminotran_5"/>
    <property type="match status" value="2"/>
</dbReference>
<dbReference type="PANTHER" id="PTHR43247">
    <property type="entry name" value="PHOSPHOSERINE AMINOTRANSFERASE"/>
    <property type="match status" value="1"/>
</dbReference>
<comment type="catalytic activity">
    <reaction evidence="11">
        <text>O-phospho-L-serine + 2-oxoglutarate = 3-phosphooxypyruvate + L-glutamate</text>
        <dbReference type="Rhea" id="RHEA:14329"/>
        <dbReference type="ChEBI" id="CHEBI:16810"/>
        <dbReference type="ChEBI" id="CHEBI:18110"/>
        <dbReference type="ChEBI" id="CHEBI:29985"/>
        <dbReference type="ChEBI" id="CHEBI:57524"/>
        <dbReference type="EC" id="2.6.1.52"/>
    </reaction>
</comment>
<dbReference type="Proteomes" id="UP000007796">
    <property type="component" value="Unassembled WGS sequence"/>
</dbReference>
<evidence type="ECO:0000259" key="12">
    <source>
        <dbReference type="Pfam" id="PF00266"/>
    </source>
</evidence>
<keyword evidence="7 13" id="KW-0808">Transferase</keyword>
<dbReference type="UniPathway" id="UPA00135">
    <property type="reaction ID" value="UER00197"/>
</dbReference>
<dbReference type="GO" id="GO:0005737">
    <property type="term" value="C:cytoplasm"/>
    <property type="evidence" value="ECO:0007669"/>
    <property type="project" value="TreeGrafter"/>
</dbReference>
<evidence type="ECO:0000256" key="7">
    <source>
        <dbReference type="ARBA" id="ARBA00022679"/>
    </source>
</evidence>
<dbReference type="SUPFAM" id="SSF53383">
    <property type="entry name" value="PLP-dependent transferases"/>
    <property type="match status" value="1"/>
</dbReference>
<evidence type="ECO:0000313" key="13">
    <source>
        <dbReference type="EMBL" id="EFX01661.1"/>
    </source>
</evidence>
<dbReference type="GO" id="GO:0009113">
    <property type="term" value="P:purine nucleobase biosynthetic process"/>
    <property type="evidence" value="ECO:0007669"/>
    <property type="project" value="EnsemblFungi"/>
</dbReference>
<dbReference type="GO" id="GO:0030170">
    <property type="term" value="F:pyridoxal phosphate binding"/>
    <property type="evidence" value="ECO:0007669"/>
    <property type="project" value="TreeGrafter"/>
</dbReference>
<comment type="catalytic activity">
    <reaction evidence="10">
        <text>4-(phosphooxy)-L-threonine + 2-oxoglutarate = (R)-3-hydroxy-2-oxo-4-phosphooxybutanoate + L-glutamate</text>
        <dbReference type="Rhea" id="RHEA:16573"/>
        <dbReference type="ChEBI" id="CHEBI:16810"/>
        <dbReference type="ChEBI" id="CHEBI:29985"/>
        <dbReference type="ChEBI" id="CHEBI:58452"/>
        <dbReference type="ChEBI" id="CHEBI:58538"/>
        <dbReference type="EC" id="2.6.1.52"/>
    </reaction>
</comment>
<dbReference type="GO" id="GO:0004648">
    <property type="term" value="F:O-phospho-L-serine:2-oxoglutarate aminotransferase activity"/>
    <property type="evidence" value="ECO:0007669"/>
    <property type="project" value="UniProtKB-EC"/>
</dbReference>
<comment type="similarity">
    <text evidence="3">Belongs to the class-V pyridoxal-phosphate-dependent aminotransferase family. SerC subfamily.</text>
</comment>
<keyword evidence="9" id="KW-0718">Serine biosynthesis</keyword>
<sequence length="413" mass="44568">MPSRSDITYFGAGPALLPTDVLEDAAQALINFKDTGLGIAEHSHRSEIATTIIQEAKADLAAYLEIPDDYEILFMQGGGSGEFSAMAYNFVGAWVARKQAALGAGTDGSAAEALKAAVKDLKIDYIVTGGWSQKASAEGERLFGAEHVNIVADGRTTTGGKYGVIPDESTWNLSKDAAMVYYCDNETVHGVEFSGFPQSLEPGPDGPFVVADMSSNILSRTIPIKNYSAIFFGAQKNLGCTGITVVIIKKSLLRQPSAELMRELALPIPPRIFEFETIAKNNSLYNTLSIFDVYIAGRVLKKLLREFPDKVQGQEAVSANKAQLLYGALEAYPDVYKIIPDKTVRSRMNICFRIEGGDAAEEAFLKQGAALGLTGLKGHRDLRGIRASNYNSVSVDGAEKLARFIGAFASKRQ</sequence>
<keyword evidence="6" id="KW-0028">Amino-acid biosynthesis</keyword>
<dbReference type="eggNOG" id="KOG2790">
    <property type="taxonomic scope" value="Eukaryota"/>
</dbReference>
<protein>
    <recommendedName>
        <fullName evidence="4">phosphoserine transaminase</fullName>
        <ecNumber evidence="4">2.6.1.52</ecNumber>
    </recommendedName>
</protein>
<dbReference type="PIRSF" id="PIRSF000525">
    <property type="entry name" value="SerC"/>
    <property type="match status" value="1"/>
</dbReference>
<dbReference type="FunCoup" id="F0XKL6">
    <property type="interactions" value="529"/>
</dbReference>
<dbReference type="HAMAP" id="MF_00160">
    <property type="entry name" value="SerC_aminotrans_5"/>
    <property type="match status" value="1"/>
</dbReference>
<proteinExistence type="inferred from homology"/>
<evidence type="ECO:0000256" key="3">
    <source>
        <dbReference type="ARBA" id="ARBA00006904"/>
    </source>
</evidence>
<evidence type="ECO:0000256" key="1">
    <source>
        <dbReference type="ARBA" id="ARBA00001933"/>
    </source>
</evidence>
<organism evidence="14">
    <name type="scientific">Grosmannia clavigera (strain kw1407 / UAMH 11150)</name>
    <name type="common">Blue stain fungus</name>
    <name type="synonym">Graphiocladiella clavigera</name>
    <dbReference type="NCBI Taxonomy" id="655863"/>
    <lineage>
        <taxon>Eukaryota</taxon>
        <taxon>Fungi</taxon>
        <taxon>Dikarya</taxon>
        <taxon>Ascomycota</taxon>
        <taxon>Pezizomycotina</taxon>
        <taxon>Sordariomycetes</taxon>
        <taxon>Sordariomycetidae</taxon>
        <taxon>Ophiostomatales</taxon>
        <taxon>Ophiostomataceae</taxon>
        <taxon>Leptographium</taxon>
    </lineage>
</organism>
<dbReference type="InterPro" id="IPR015422">
    <property type="entry name" value="PyrdxlP-dep_Trfase_small"/>
</dbReference>
<feature type="domain" description="Aminotransferase class V" evidence="12">
    <location>
        <begin position="161"/>
        <end position="365"/>
    </location>
</feature>
<evidence type="ECO:0000256" key="6">
    <source>
        <dbReference type="ARBA" id="ARBA00022605"/>
    </source>
</evidence>
<accession>F0XKL6</accession>
<dbReference type="GO" id="GO:0006564">
    <property type="term" value="P:L-serine biosynthetic process"/>
    <property type="evidence" value="ECO:0007669"/>
    <property type="project" value="UniProtKB-KW"/>
</dbReference>
<comment type="pathway">
    <text evidence="2">Amino-acid biosynthesis; L-serine biosynthesis; L-serine from 3-phospho-D-glycerate: step 2/3.</text>
</comment>
<evidence type="ECO:0000256" key="5">
    <source>
        <dbReference type="ARBA" id="ARBA00022576"/>
    </source>
</evidence>
<keyword evidence="5 13" id="KW-0032">Aminotransferase</keyword>
<dbReference type="Gene3D" id="3.40.640.10">
    <property type="entry name" value="Type I PLP-dependent aspartate aminotransferase-like (Major domain)"/>
    <property type="match status" value="1"/>
</dbReference>
<dbReference type="EMBL" id="GL629788">
    <property type="protein sequence ID" value="EFX01661.1"/>
    <property type="molecule type" value="Genomic_DNA"/>
</dbReference>
<dbReference type="InterPro" id="IPR022278">
    <property type="entry name" value="Pser_aminoTfrase"/>
</dbReference>
<dbReference type="OrthoDB" id="1703350at2759"/>
<evidence type="ECO:0000256" key="9">
    <source>
        <dbReference type="ARBA" id="ARBA00023299"/>
    </source>
</evidence>
<keyword evidence="8" id="KW-0663">Pyridoxal phosphate</keyword>
<evidence type="ECO:0000256" key="11">
    <source>
        <dbReference type="ARBA" id="ARBA00049007"/>
    </source>
</evidence>
<dbReference type="Gene3D" id="3.90.1150.10">
    <property type="entry name" value="Aspartate Aminotransferase, domain 1"/>
    <property type="match status" value="1"/>
</dbReference>
<keyword evidence="14" id="KW-1185">Reference proteome</keyword>
<evidence type="ECO:0000256" key="8">
    <source>
        <dbReference type="ARBA" id="ARBA00022898"/>
    </source>
</evidence>
<dbReference type="FunFam" id="3.40.640.10:FF:000082">
    <property type="entry name" value="Phosphoserine aminotransferase"/>
    <property type="match status" value="1"/>
</dbReference>
<dbReference type="RefSeq" id="XP_014171143.1">
    <property type="nucleotide sequence ID" value="XM_014315668.1"/>
</dbReference>
<dbReference type="STRING" id="655863.F0XKL6"/>
<dbReference type="InParanoid" id="F0XKL6"/>
<name>F0XKL6_GROCL</name>
<evidence type="ECO:0000256" key="2">
    <source>
        <dbReference type="ARBA" id="ARBA00005099"/>
    </source>
</evidence>